<reference evidence="2" key="1">
    <citation type="journal article" date="2014" name="ISME J.">
        <title>Ecophysiology of Thioploca ingrica as revealed by the complete genome sequence supplemented with proteomic evidence.</title>
        <authorList>
            <person name="Kojima H."/>
            <person name="Ogura Y."/>
            <person name="Yamamoto N."/>
            <person name="Togashi T."/>
            <person name="Mori H."/>
            <person name="Watanabe T."/>
            <person name="Nemoto F."/>
            <person name="Kurokawa K."/>
            <person name="Hayashi T."/>
            <person name="Fukui M."/>
        </authorList>
    </citation>
    <scope>NUCLEOTIDE SEQUENCE [LARGE SCALE GENOMIC DNA]</scope>
</reference>
<dbReference type="HOGENOM" id="CLU_125436_0_0_6"/>
<keyword evidence="1" id="KW-0732">Signal</keyword>
<protein>
    <submittedName>
        <fullName evidence="2">Uncharacterized protein</fullName>
    </submittedName>
</protein>
<evidence type="ECO:0000313" key="2">
    <source>
        <dbReference type="EMBL" id="BAP55650.1"/>
    </source>
</evidence>
<dbReference type="STRING" id="40754.THII_1353"/>
<dbReference type="AlphaFoldDB" id="A0A090AKR7"/>
<dbReference type="OrthoDB" id="5801886at2"/>
<evidence type="ECO:0000313" key="3">
    <source>
        <dbReference type="Proteomes" id="UP000031623"/>
    </source>
</evidence>
<feature type="signal peptide" evidence="1">
    <location>
        <begin position="1"/>
        <end position="23"/>
    </location>
</feature>
<proteinExistence type="predicted"/>
<gene>
    <name evidence="2" type="ORF">THII_1353</name>
</gene>
<feature type="chain" id="PRO_5001852769" evidence="1">
    <location>
        <begin position="24"/>
        <end position="138"/>
    </location>
</feature>
<keyword evidence="3" id="KW-1185">Reference proteome</keyword>
<accession>A0A090AKR7</accession>
<dbReference type="KEGG" id="tig:THII_1353"/>
<dbReference type="EMBL" id="AP014633">
    <property type="protein sequence ID" value="BAP55650.1"/>
    <property type="molecule type" value="Genomic_DNA"/>
</dbReference>
<organism evidence="2 3">
    <name type="scientific">Thioploca ingrica</name>
    <dbReference type="NCBI Taxonomy" id="40754"/>
    <lineage>
        <taxon>Bacteria</taxon>
        <taxon>Pseudomonadati</taxon>
        <taxon>Pseudomonadota</taxon>
        <taxon>Gammaproteobacteria</taxon>
        <taxon>Thiotrichales</taxon>
        <taxon>Thiotrichaceae</taxon>
        <taxon>Thioploca</taxon>
    </lineage>
</organism>
<name>A0A090AKR7_9GAMM</name>
<sequence length="138" mass="15153">MMKIFPLATVSIIALLFSFNSLAHTDEFLDTQKSPHGGQLRMAGHYHLELVVAEKSLTIYVTDHAGIAIPTKNGTGNAIVLANKAKTTVELKPAEDNVLQGEGKFVLDPNMKVVVSVTLPEDKEPQQARFEPLMKQQK</sequence>
<dbReference type="Proteomes" id="UP000031623">
    <property type="component" value="Chromosome"/>
</dbReference>
<evidence type="ECO:0000256" key="1">
    <source>
        <dbReference type="SAM" id="SignalP"/>
    </source>
</evidence>